<evidence type="ECO:0000313" key="7">
    <source>
        <dbReference type="Proteomes" id="UP000241346"/>
    </source>
</evidence>
<keyword evidence="4 5" id="KW-0732">Signal</keyword>
<dbReference type="Pfam" id="PF03480">
    <property type="entry name" value="DctP"/>
    <property type="match status" value="1"/>
</dbReference>
<organism evidence="6 7">
    <name type="scientific">Photobacterium rosenbergii</name>
    <dbReference type="NCBI Taxonomy" id="294936"/>
    <lineage>
        <taxon>Bacteria</taxon>
        <taxon>Pseudomonadati</taxon>
        <taxon>Pseudomonadota</taxon>
        <taxon>Gammaproteobacteria</taxon>
        <taxon>Vibrionales</taxon>
        <taxon>Vibrionaceae</taxon>
        <taxon>Photobacterium</taxon>
    </lineage>
</organism>
<evidence type="ECO:0000256" key="1">
    <source>
        <dbReference type="ARBA" id="ARBA00004196"/>
    </source>
</evidence>
<proteinExistence type="inferred from homology"/>
<dbReference type="PANTHER" id="PTHR33376:SF4">
    <property type="entry name" value="SIALIC ACID-BINDING PERIPLASMIC PROTEIN SIAP"/>
    <property type="match status" value="1"/>
</dbReference>
<feature type="signal peptide" evidence="5">
    <location>
        <begin position="1"/>
        <end position="22"/>
    </location>
</feature>
<dbReference type="PIRSF" id="PIRSF006470">
    <property type="entry name" value="DctB"/>
    <property type="match status" value="1"/>
</dbReference>
<comment type="similarity">
    <text evidence="2">Belongs to the bacterial solute-binding protein 7 family.</text>
</comment>
<comment type="subcellular location">
    <subcellularLocation>
        <location evidence="1">Cell envelope</location>
    </subcellularLocation>
</comment>
<evidence type="ECO:0000256" key="5">
    <source>
        <dbReference type="SAM" id="SignalP"/>
    </source>
</evidence>
<dbReference type="NCBIfam" id="NF037995">
    <property type="entry name" value="TRAP_S1"/>
    <property type="match status" value="1"/>
</dbReference>
<dbReference type="InterPro" id="IPR004682">
    <property type="entry name" value="TRAP_DctP"/>
</dbReference>
<accession>A0A2T3MX12</accession>
<dbReference type="RefSeq" id="WP_107301364.1">
    <property type="nucleotide sequence ID" value="NZ_PYMB01000039.1"/>
</dbReference>
<dbReference type="GO" id="GO:0030288">
    <property type="term" value="C:outer membrane-bounded periplasmic space"/>
    <property type="evidence" value="ECO:0007669"/>
    <property type="project" value="InterPro"/>
</dbReference>
<dbReference type="CDD" id="cd13603">
    <property type="entry name" value="PBP2_TRAP_Siap_TeaA_like"/>
    <property type="match status" value="1"/>
</dbReference>
<dbReference type="NCBIfam" id="TIGR00787">
    <property type="entry name" value="dctP"/>
    <property type="match status" value="1"/>
</dbReference>
<dbReference type="Proteomes" id="UP000241346">
    <property type="component" value="Unassembled WGS sequence"/>
</dbReference>
<evidence type="ECO:0000256" key="4">
    <source>
        <dbReference type="ARBA" id="ARBA00022729"/>
    </source>
</evidence>
<protein>
    <submittedName>
        <fullName evidence="6">C4-dicarboxylate ABC transporter substrate-binding protein</fullName>
    </submittedName>
</protein>
<gene>
    <name evidence="6" type="ORF">C9J01_28080</name>
</gene>
<evidence type="ECO:0000256" key="2">
    <source>
        <dbReference type="ARBA" id="ARBA00009023"/>
    </source>
</evidence>
<dbReference type="PANTHER" id="PTHR33376">
    <property type="match status" value="1"/>
</dbReference>
<evidence type="ECO:0000256" key="3">
    <source>
        <dbReference type="ARBA" id="ARBA00022448"/>
    </source>
</evidence>
<dbReference type="OrthoDB" id="8690069at2"/>
<feature type="chain" id="PRO_5015616410" evidence="5">
    <location>
        <begin position="23"/>
        <end position="330"/>
    </location>
</feature>
<reference evidence="6 7" key="1">
    <citation type="submission" date="2018-03" db="EMBL/GenBank/DDBJ databases">
        <title>Whole genome sequencing of Histamine producing bacteria.</title>
        <authorList>
            <person name="Butler K."/>
        </authorList>
    </citation>
    <scope>NUCLEOTIDE SEQUENCE [LARGE SCALE GENOMIC DNA]</scope>
    <source>
        <strain evidence="6 7">DSM 19138</strain>
    </source>
</reference>
<evidence type="ECO:0000313" key="6">
    <source>
        <dbReference type="EMBL" id="PSW04511.1"/>
    </source>
</evidence>
<name>A0A2T3MX12_9GAMM</name>
<dbReference type="GO" id="GO:0055085">
    <property type="term" value="P:transmembrane transport"/>
    <property type="evidence" value="ECO:0007669"/>
    <property type="project" value="InterPro"/>
</dbReference>
<dbReference type="InterPro" id="IPR038404">
    <property type="entry name" value="TRAP_DctP_sf"/>
</dbReference>
<dbReference type="EMBL" id="PYMB01000039">
    <property type="protein sequence ID" value="PSW04511.1"/>
    <property type="molecule type" value="Genomic_DNA"/>
</dbReference>
<keyword evidence="3" id="KW-0813">Transport</keyword>
<dbReference type="InterPro" id="IPR018389">
    <property type="entry name" value="DctP_fam"/>
</dbReference>
<dbReference type="AlphaFoldDB" id="A0A2T3MX12"/>
<sequence>MRKFVSIVCSTILFSTTLTANASTVIRLGHDSQETSPVHQSMVYFEQELERRSNGEIEVEIYPARQLGDVRETTEMVQQGNLQMTFGASILLAPFVPEFNVLDVFYLFRDADHAHKALDSDEIGGQLLGAMESKGFHGLGFMEVGFRSITNSRKPIETVDDLKGLKIRAASNPTQISAWRSIGTAPTPLSWGEIFTSLQQGLINAQESGLYSIYAERFYEAQSYLSLTNHMYTNYVLFMNKPFWESLSADQQSLINEVTVEAIAKQRKLAAELNSNVITQLEEKGMAVNEVPQAVRDQMKTQMNAAIYDSLRERTGEQLFDQVISAVEAL</sequence>
<comment type="caution">
    <text evidence="6">The sequence shown here is derived from an EMBL/GenBank/DDBJ whole genome shotgun (WGS) entry which is preliminary data.</text>
</comment>
<dbReference type="Gene3D" id="3.40.190.170">
    <property type="entry name" value="Bacterial extracellular solute-binding protein, family 7"/>
    <property type="match status" value="1"/>
</dbReference>